<dbReference type="PANTHER" id="PTHR13211:SF0">
    <property type="entry name" value="TELOMERASE CAJAL BODY PROTEIN 1"/>
    <property type="match status" value="1"/>
</dbReference>
<feature type="compositionally biased region" description="Pro residues" evidence="1">
    <location>
        <begin position="104"/>
        <end position="118"/>
    </location>
</feature>
<name>A0A1X6P4Z0_PORUM</name>
<feature type="compositionally biased region" description="Low complexity" evidence="1">
    <location>
        <begin position="61"/>
        <end position="71"/>
    </location>
</feature>
<evidence type="ECO:0000313" key="4">
    <source>
        <dbReference type="Proteomes" id="UP000218209"/>
    </source>
</evidence>
<accession>A0A1X6P4Z0</accession>
<evidence type="ECO:0000256" key="1">
    <source>
        <dbReference type="SAM" id="MobiDB-lite"/>
    </source>
</evidence>
<organism evidence="3 4">
    <name type="scientific">Porphyra umbilicalis</name>
    <name type="common">Purple laver</name>
    <name type="synonym">Red alga</name>
    <dbReference type="NCBI Taxonomy" id="2786"/>
    <lineage>
        <taxon>Eukaryota</taxon>
        <taxon>Rhodophyta</taxon>
        <taxon>Bangiophyceae</taxon>
        <taxon>Bangiales</taxon>
        <taxon>Bangiaceae</taxon>
        <taxon>Porphyra</taxon>
    </lineage>
</organism>
<feature type="compositionally biased region" description="Basic residues" evidence="1">
    <location>
        <begin position="86"/>
        <end position="100"/>
    </location>
</feature>
<keyword evidence="2" id="KW-0472">Membrane</keyword>
<protein>
    <submittedName>
        <fullName evidence="3">Uncharacterized protein</fullName>
    </submittedName>
</protein>
<evidence type="ECO:0000313" key="3">
    <source>
        <dbReference type="EMBL" id="OSX75825.1"/>
    </source>
</evidence>
<gene>
    <name evidence="3" type="ORF">BU14_0219s0025</name>
</gene>
<evidence type="ECO:0000256" key="2">
    <source>
        <dbReference type="SAM" id="Phobius"/>
    </source>
</evidence>
<dbReference type="Proteomes" id="UP000218209">
    <property type="component" value="Unassembled WGS sequence"/>
</dbReference>
<dbReference type="PANTHER" id="PTHR13211">
    <property type="entry name" value="TELOMERASE CAJAL BODY PROTEIN 1"/>
    <property type="match status" value="1"/>
</dbReference>
<proteinExistence type="predicted"/>
<keyword evidence="4" id="KW-1185">Reference proteome</keyword>
<feature type="transmembrane region" description="Helical" evidence="2">
    <location>
        <begin position="234"/>
        <end position="257"/>
    </location>
</feature>
<sequence>MRAATTIDGVHVTLVGALTTPPPMAPFTGRQRGPPTARASSPPPTGGGCACGRPSTTRATGVRGAPPGGSRRPPRPVRRAVPTGARHARPTHHRRRRGRAAARPPRPPWSRRPPPPPLPLRLSPALDFSEAERVRDVAWYPPMSSASPPTCVFAVAAPASPVRLHDAATGGLRATYTPTRLGEFLDPPYALAWTAGGGALLAGGARGVAAFDPARPAEAPAAAVAVRRVRPLGVVSALGTAAGGATAGAVAAAVAGARGGRRRPPRRLL</sequence>
<keyword evidence="2" id="KW-1133">Transmembrane helix</keyword>
<reference evidence="3 4" key="1">
    <citation type="submission" date="2017-03" db="EMBL/GenBank/DDBJ databases">
        <title>WGS assembly of Porphyra umbilicalis.</title>
        <authorList>
            <person name="Brawley S.H."/>
            <person name="Blouin N.A."/>
            <person name="Ficko-Blean E."/>
            <person name="Wheeler G.L."/>
            <person name="Lohr M."/>
            <person name="Goodson H.V."/>
            <person name="Jenkins J.W."/>
            <person name="Blaby-Haas C.E."/>
            <person name="Helliwell K.E."/>
            <person name="Chan C."/>
            <person name="Marriage T."/>
            <person name="Bhattacharya D."/>
            <person name="Klein A.S."/>
            <person name="Badis Y."/>
            <person name="Brodie J."/>
            <person name="Cao Y."/>
            <person name="Collen J."/>
            <person name="Dittami S.M."/>
            <person name="Gachon C.M."/>
            <person name="Green B.R."/>
            <person name="Karpowicz S."/>
            <person name="Kim J.W."/>
            <person name="Kudahl U."/>
            <person name="Lin S."/>
            <person name="Michel G."/>
            <person name="Mittag M."/>
            <person name="Olson B.J."/>
            <person name="Pangilinan J."/>
            <person name="Peng Y."/>
            <person name="Qiu H."/>
            <person name="Shu S."/>
            <person name="Singer J.T."/>
            <person name="Smith A.G."/>
            <person name="Sprecher B.N."/>
            <person name="Wagner V."/>
            <person name="Wang W."/>
            <person name="Wang Z.-Y."/>
            <person name="Yan J."/>
            <person name="Yarish C."/>
            <person name="Zoeuner-Riek S."/>
            <person name="Zhuang Y."/>
            <person name="Zou Y."/>
            <person name="Lindquist E.A."/>
            <person name="Grimwood J."/>
            <person name="Barry K."/>
            <person name="Rokhsar D.S."/>
            <person name="Schmutz J."/>
            <person name="Stiller J.W."/>
            <person name="Grossman A.R."/>
            <person name="Prochnik S.E."/>
        </authorList>
    </citation>
    <scope>NUCLEOTIDE SEQUENCE [LARGE SCALE GENOMIC DNA]</scope>
    <source>
        <strain evidence="3">4086291</strain>
    </source>
</reference>
<dbReference type="EMBL" id="KV918889">
    <property type="protein sequence ID" value="OSX75825.1"/>
    <property type="molecule type" value="Genomic_DNA"/>
</dbReference>
<dbReference type="InterPro" id="IPR051150">
    <property type="entry name" value="SWT21/TCAB1_mRNA_Telomere"/>
</dbReference>
<dbReference type="AlphaFoldDB" id="A0A1X6P4Z0"/>
<keyword evidence="2" id="KW-0812">Transmembrane</keyword>
<feature type="region of interest" description="Disordered" evidence="1">
    <location>
        <begin position="17"/>
        <end position="118"/>
    </location>
</feature>
<dbReference type="OrthoDB" id="239865at2759"/>